<keyword evidence="5" id="KW-1185">Reference proteome</keyword>
<evidence type="ECO:0000256" key="2">
    <source>
        <dbReference type="SAM" id="Phobius"/>
    </source>
</evidence>
<feature type="compositionally biased region" description="Low complexity" evidence="1">
    <location>
        <begin position="207"/>
        <end position="219"/>
    </location>
</feature>
<name>A0ABW7HC25_9BURK</name>
<dbReference type="Pfam" id="PF10099">
    <property type="entry name" value="RskA_C"/>
    <property type="match status" value="1"/>
</dbReference>
<organism evidence="4 5">
    <name type="scientific">Pelomonas candidula</name>
    <dbReference type="NCBI Taxonomy" id="3299025"/>
    <lineage>
        <taxon>Bacteria</taxon>
        <taxon>Pseudomonadati</taxon>
        <taxon>Pseudomonadota</taxon>
        <taxon>Betaproteobacteria</taxon>
        <taxon>Burkholderiales</taxon>
        <taxon>Sphaerotilaceae</taxon>
        <taxon>Roseateles</taxon>
    </lineage>
</organism>
<accession>A0ABW7HC25</accession>
<comment type="caution">
    <text evidence="4">The sequence shown here is derived from an EMBL/GenBank/DDBJ whole genome shotgun (WGS) entry which is preliminary data.</text>
</comment>
<dbReference type="PANTHER" id="PTHR37461:SF1">
    <property type="entry name" value="ANTI-SIGMA-K FACTOR RSKA"/>
    <property type="match status" value="1"/>
</dbReference>
<feature type="domain" description="Anti-sigma K factor RskA C-terminal" evidence="3">
    <location>
        <begin position="97"/>
        <end position="220"/>
    </location>
</feature>
<reference evidence="4 5" key="1">
    <citation type="submission" date="2024-08" db="EMBL/GenBank/DDBJ databases">
        <authorList>
            <person name="Lu H."/>
        </authorList>
    </citation>
    <scope>NUCLEOTIDE SEQUENCE [LARGE SCALE GENOMIC DNA]</scope>
    <source>
        <strain evidence="4 5">BYS78W</strain>
    </source>
</reference>
<feature type="transmembrane region" description="Helical" evidence="2">
    <location>
        <begin position="90"/>
        <end position="110"/>
    </location>
</feature>
<gene>
    <name evidence="4" type="ORF">ACG04R_11100</name>
</gene>
<keyword evidence="2" id="KW-0812">Transmembrane</keyword>
<dbReference type="InterPro" id="IPR018764">
    <property type="entry name" value="RskA_C"/>
</dbReference>
<dbReference type="RefSeq" id="WP_394409644.1">
    <property type="nucleotide sequence ID" value="NZ_JBIGIC010000005.1"/>
</dbReference>
<dbReference type="PANTHER" id="PTHR37461">
    <property type="entry name" value="ANTI-SIGMA-K FACTOR RSKA"/>
    <property type="match status" value="1"/>
</dbReference>
<evidence type="ECO:0000313" key="4">
    <source>
        <dbReference type="EMBL" id="MFG6487218.1"/>
    </source>
</evidence>
<feature type="region of interest" description="Disordered" evidence="1">
    <location>
        <begin position="206"/>
        <end position="226"/>
    </location>
</feature>
<evidence type="ECO:0000313" key="5">
    <source>
        <dbReference type="Proteomes" id="UP001606134"/>
    </source>
</evidence>
<proteinExistence type="predicted"/>
<dbReference type="EMBL" id="JBIGIC010000005">
    <property type="protein sequence ID" value="MFG6487218.1"/>
    <property type="molecule type" value="Genomic_DNA"/>
</dbReference>
<evidence type="ECO:0000259" key="3">
    <source>
        <dbReference type="Pfam" id="PF10099"/>
    </source>
</evidence>
<dbReference type="InterPro" id="IPR051474">
    <property type="entry name" value="Anti-sigma-K/W_factor"/>
</dbReference>
<sequence length="226" mass="23815">MDYSRPERAERLAAEYAVGTLRGSARRRFERLLPAHPALQDALTAWQERLQALASPVAPVEPAASVWVAVQRRLFGDPVAAPSWWQRLSLWQGLSGATAVLALAMAFMLAQPMPVRAPLVIVMKSTPQGVDVVKAGFVASVSPDGRALVLRPLDSLTLASGRALELWAVPKAGAPRSLGLVDARNTTTVLRAKLLQDTSAFAVSLEPAGGSPSGAPTGPIVSAGEV</sequence>
<keyword evidence="2" id="KW-0472">Membrane</keyword>
<evidence type="ECO:0000256" key="1">
    <source>
        <dbReference type="SAM" id="MobiDB-lite"/>
    </source>
</evidence>
<keyword evidence="2" id="KW-1133">Transmembrane helix</keyword>
<dbReference type="Proteomes" id="UP001606134">
    <property type="component" value="Unassembled WGS sequence"/>
</dbReference>
<protein>
    <submittedName>
        <fullName evidence="4">Anti-sigma factor domain-containing protein</fullName>
    </submittedName>
</protein>